<evidence type="ECO:0000256" key="9">
    <source>
        <dbReference type="ARBA" id="ARBA00022840"/>
    </source>
</evidence>
<dbReference type="EMBL" id="ML978077">
    <property type="protein sequence ID" value="KAF2010013.1"/>
    <property type="molecule type" value="Genomic_DNA"/>
</dbReference>
<dbReference type="SMART" id="SM00090">
    <property type="entry name" value="RIO"/>
    <property type="match status" value="1"/>
</dbReference>
<dbReference type="GO" id="GO:0005829">
    <property type="term" value="C:cytosol"/>
    <property type="evidence" value="ECO:0007669"/>
    <property type="project" value="TreeGrafter"/>
</dbReference>
<dbReference type="GO" id="GO:0004674">
    <property type="term" value="F:protein serine/threonine kinase activity"/>
    <property type="evidence" value="ECO:0007669"/>
    <property type="project" value="UniProtKB-KW"/>
</dbReference>
<name>A0A6A5XAS0_9PLEO</name>
<dbReference type="GO" id="GO:0005634">
    <property type="term" value="C:nucleus"/>
    <property type="evidence" value="ECO:0007669"/>
    <property type="project" value="TreeGrafter"/>
</dbReference>
<evidence type="ECO:0000256" key="15">
    <source>
        <dbReference type="SAM" id="MobiDB-lite"/>
    </source>
</evidence>
<gene>
    <name evidence="17" type="ORF">BU24DRAFT_356976</name>
</gene>
<dbReference type="InterPro" id="IPR011009">
    <property type="entry name" value="Kinase-like_dom_sf"/>
</dbReference>
<dbReference type="InterPro" id="IPR018934">
    <property type="entry name" value="RIO_dom"/>
</dbReference>
<dbReference type="Gene3D" id="1.10.10.10">
    <property type="entry name" value="Winged helix-like DNA-binding domain superfamily/Winged helix DNA-binding domain"/>
    <property type="match status" value="1"/>
</dbReference>
<evidence type="ECO:0000256" key="11">
    <source>
        <dbReference type="ARBA" id="ARBA00047899"/>
    </source>
</evidence>
<reference evidence="17" key="1">
    <citation type="journal article" date="2020" name="Stud. Mycol.">
        <title>101 Dothideomycetes genomes: a test case for predicting lifestyles and emergence of pathogens.</title>
        <authorList>
            <person name="Haridas S."/>
            <person name="Albert R."/>
            <person name="Binder M."/>
            <person name="Bloem J."/>
            <person name="Labutti K."/>
            <person name="Salamov A."/>
            <person name="Andreopoulos B."/>
            <person name="Baker S."/>
            <person name="Barry K."/>
            <person name="Bills G."/>
            <person name="Bluhm B."/>
            <person name="Cannon C."/>
            <person name="Castanera R."/>
            <person name="Culley D."/>
            <person name="Daum C."/>
            <person name="Ezra D."/>
            <person name="Gonzalez J."/>
            <person name="Henrissat B."/>
            <person name="Kuo A."/>
            <person name="Liang C."/>
            <person name="Lipzen A."/>
            <person name="Lutzoni F."/>
            <person name="Magnuson J."/>
            <person name="Mondo S."/>
            <person name="Nolan M."/>
            <person name="Ohm R."/>
            <person name="Pangilinan J."/>
            <person name="Park H.-J."/>
            <person name="Ramirez L."/>
            <person name="Alfaro M."/>
            <person name="Sun H."/>
            <person name="Tritt A."/>
            <person name="Yoshinaga Y."/>
            <person name="Zwiers L.-H."/>
            <person name="Turgeon B."/>
            <person name="Goodwin S."/>
            <person name="Spatafora J."/>
            <person name="Crous P."/>
            <person name="Grigoriev I."/>
        </authorList>
    </citation>
    <scope>NUCLEOTIDE SEQUENCE</scope>
    <source>
        <strain evidence="17">CBS 175.79</strain>
    </source>
</reference>
<dbReference type="Pfam" id="PF01163">
    <property type="entry name" value="RIO1"/>
    <property type="match status" value="1"/>
</dbReference>
<keyword evidence="6" id="KW-0479">Metal-binding</keyword>
<evidence type="ECO:0000256" key="3">
    <source>
        <dbReference type="ARBA" id="ARBA00012513"/>
    </source>
</evidence>
<evidence type="ECO:0000256" key="7">
    <source>
        <dbReference type="ARBA" id="ARBA00022741"/>
    </source>
</evidence>
<dbReference type="EC" id="2.7.11.1" evidence="3"/>
<evidence type="ECO:0000313" key="18">
    <source>
        <dbReference type="Proteomes" id="UP000799778"/>
    </source>
</evidence>
<evidence type="ECO:0000256" key="12">
    <source>
        <dbReference type="ARBA" id="ARBA00048679"/>
    </source>
</evidence>
<feature type="domain" description="RIO kinase" evidence="16">
    <location>
        <begin position="65"/>
        <end position="305"/>
    </location>
</feature>
<dbReference type="PANTHER" id="PTHR45852:SF1">
    <property type="entry name" value="SERINE_THREONINE-PROTEIN KINASE RIO2"/>
    <property type="match status" value="1"/>
</dbReference>
<feature type="region of interest" description="Disordered" evidence="15">
    <location>
        <begin position="330"/>
        <end position="435"/>
    </location>
</feature>
<comment type="catalytic activity">
    <reaction evidence="12">
        <text>L-seryl-[protein] + ATP = O-phospho-L-seryl-[protein] + ADP + H(+)</text>
        <dbReference type="Rhea" id="RHEA:17989"/>
        <dbReference type="Rhea" id="RHEA-COMP:9863"/>
        <dbReference type="Rhea" id="RHEA-COMP:11604"/>
        <dbReference type="ChEBI" id="CHEBI:15378"/>
        <dbReference type="ChEBI" id="CHEBI:29999"/>
        <dbReference type="ChEBI" id="CHEBI:30616"/>
        <dbReference type="ChEBI" id="CHEBI:83421"/>
        <dbReference type="ChEBI" id="CHEBI:456216"/>
        <dbReference type="EC" id="2.7.11.1"/>
    </reaction>
</comment>
<feature type="compositionally biased region" description="Polar residues" evidence="15">
    <location>
        <begin position="369"/>
        <end position="378"/>
    </location>
</feature>
<dbReference type="FunFam" id="1.10.510.10:FF:000566">
    <property type="entry name" value="Serine/threonine-protein kinase rio2"/>
    <property type="match status" value="1"/>
</dbReference>
<dbReference type="Gene3D" id="3.30.200.20">
    <property type="entry name" value="Phosphorylase Kinase, domain 1"/>
    <property type="match status" value="1"/>
</dbReference>
<dbReference type="SUPFAM" id="SSF56112">
    <property type="entry name" value="Protein kinase-like (PK-like)"/>
    <property type="match status" value="1"/>
</dbReference>
<dbReference type="InterPro" id="IPR000687">
    <property type="entry name" value="RIO_kinase"/>
</dbReference>
<dbReference type="InterPro" id="IPR018935">
    <property type="entry name" value="RIO_kinase_CS"/>
</dbReference>
<dbReference type="InterPro" id="IPR036390">
    <property type="entry name" value="WH_DNA-bd_sf"/>
</dbReference>
<keyword evidence="10" id="KW-0460">Magnesium</keyword>
<dbReference type="FunFam" id="1.10.10.10:FF:000053">
    <property type="entry name" value="Serine/threonine-protein kinase RIO2"/>
    <property type="match status" value="1"/>
</dbReference>
<dbReference type="InterPro" id="IPR030484">
    <property type="entry name" value="Rio2"/>
</dbReference>
<dbReference type="GO" id="GO:0030490">
    <property type="term" value="P:maturation of SSU-rRNA"/>
    <property type="evidence" value="ECO:0007669"/>
    <property type="project" value="TreeGrafter"/>
</dbReference>
<dbReference type="Gene3D" id="1.10.510.10">
    <property type="entry name" value="Transferase(Phosphotransferase) domain 1"/>
    <property type="match status" value="1"/>
</dbReference>
<evidence type="ECO:0000256" key="14">
    <source>
        <dbReference type="ARBA" id="ARBA00068837"/>
    </source>
</evidence>
<dbReference type="GeneID" id="54281320"/>
<evidence type="ECO:0000259" key="16">
    <source>
        <dbReference type="SMART" id="SM00090"/>
    </source>
</evidence>
<dbReference type="PANTHER" id="PTHR45852">
    <property type="entry name" value="SER/THR-PROTEIN KINASE RIO2"/>
    <property type="match status" value="1"/>
</dbReference>
<evidence type="ECO:0000256" key="1">
    <source>
        <dbReference type="ARBA" id="ARBA00001946"/>
    </source>
</evidence>
<evidence type="ECO:0000256" key="10">
    <source>
        <dbReference type="ARBA" id="ARBA00022842"/>
    </source>
</evidence>
<feature type="compositionally biased region" description="Acidic residues" evidence="15">
    <location>
        <begin position="336"/>
        <end position="363"/>
    </location>
</feature>
<keyword evidence="9" id="KW-0067">ATP-binding</keyword>
<accession>A0A6A5XAS0</accession>
<keyword evidence="4" id="KW-0723">Serine/threonine-protein kinase</keyword>
<keyword evidence="5" id="KW-0808">Transferase</keyword>
<comment type="cofactor">
    <cofactor evidence="1">
        <name>Mg(2+)</name>
        <dbReference type="ChEBI" id="CHEBI:18420"/>
    </cofactor>
</comment>
<dbReference type="AlphaFoldDB" id="A0A6A5XAS0"/>
<dbReference type="FunFam" id="3.30.200.20:FF:000052">
    <property type="entry name" value="Serine/threonine-protein kinase RIO2"/>
    <property type="match status" value="1"/>
</dbReference>
<comment type="similarity">
    <text evidence="2">Belongs to the protein kinase superfamily. RIO-type Ser/Thr kinase family.</text>
</comment>
<sequence>MKLNVKNIRYLSGDDWRVLTATEMGSRNHEVVPTPLISQLASLRAGGIPRCISNLAKIGLIAKVKNAKYDGYRLTYGGLDYLALHTHTKASTVYSVGNQIGVGKESDIFVCASETGKQLVLKIHRLGRISFRTVKANRDYLRNRSSASWMYMSRLAATKEFEFMKALRDAGFPVPEPVAQNRHTVIMSLIDAFPMRQISAVAEPAALYAELLSLIVQLAQHGLIHGDFNEFNILIEEKVDEESGEVTLIPTVIDFPQMISIDHMNAEYYFDRDVQCIKRYFSRRFGFTSDEPGPFFKDAIKTITKRIDVEVEASGFSKKMAKELDNYMKEHGVDGDAGDIEKAEEDEDEDDEEDGASDRDSEDGGVTLDGSTGLSDDISSAAVKDDEQSSALPAQMTILDIRDNDPLPDLSEIKKSAPTPSISTKAAKAKAGWSI</sequence>
<dbReference type="Pfam" id="PF09202">
    <property type="entry name" value="Rio2_N"/>
    <property type="match status" value="1"/>
</dbReference>
<evidence type="ECO:0000256" key="13">
    <source>
        <dbReference type="ARBA" id="ARBA00068353"/>
    </source>
</evidence>
<comment type="catalytic activity">
    <reaction evidence="11">
        <text>L-threonyl-[protein] + ATP = O-phospho-L-threonyl-[protein] + ADP + H(+)</text>
        <dbReference type="Rhea" id="RHEA:46608"/>
        <dbReference type="Rhea" id="RHEA-COMP:11060"/>
        <dbReference type="Rhea" id="RHEA-COMP:11605"/>
        <dbReference type="ChEBI" id="CHEBI:15378"/>
        <dbReference type="ChEBI" id="CHEBI:30013"/>
        <dbReference type="ChEBI" id="CHEBI:30616"/>
        <dbReference type="ChEBI" id="CHEBI:61977"/>
        <dbReference type="ChEBI" id="CHEBI:456216"/>
        <dbReference type="EC" id="2.7.11.1"/>
    </reaction>
</comment>
<dbReference type="SUPFAM" id="SSF46785">
    <property type="entry name" value="Winged helix' DNA-binding domain"/>
    <property type="match status" value="1"/>
</dbReference>
<feature type="compositionally biased region" description="Basic and acidic residues" evidence="15">
    <location>
        <begin position="400"/>
        <end position="415"/>
    </location>
</feature>
<keyword evidence="18" id="KW-1185">Reference proteome</keyword>
<evidence type="ECO:0000256" key="5">
    <source>
        <dbReference type="ARBA" id="ARBA00022679"/>
    </source>
</evidence>
<dbReference type="InterPro" id="IPR015285">
    <property type="entry name" value="RIO2_wHTH_N"/>
</dbReference>
<protein>
    <recommendedName>
        <fullName evidence="13">Serine/threonine-protein kinase RIO2</fullName>
        <ecNumber evidence="3">2.7.11.1</ecNumber>
    </recommendedName>
    <alternativeName>
        <fullName evidence="14">Serine/threonine-protein kinase rio2</fullName>
    </alternativeName>
</protein>
<dbReference type="GO" id="GO:0046872">
    <property type="term" value="F:metal ion binding"/>
    <property type="evidence" value="ECO:0007669"/>
    <property type="project" value="UniProtKB-KW"/>
</dbReference>
<evidence type="ECO:0000256" key="6">
    <source>
        <dbReference type="ARBA" id="ARBA00022723"/>
    </source>
</evidence>
<organism evidence="17 18">
    <name type="scientific">Aaosphaeria arxii CBS 175.79</name>
    <dbReference type="NCBI Taxonomy" id="1450172"/>
    <lineage>
        <taxon>Eukaryota</taxon>
        <taxon>Fungi</taxon>
        <taxon>Dikarya</taxon>
        <taxon>Ascomycota</taxon>
        <taxon>Pezizomycotina</taxon>
        <taxon>Dothideomycetes</taxon>
        <taxon>Pleosporomycetidae</taxon>
        <taxon>Pleosporales</taxon>
        <taxon>Pleosporales incertae sedis</taxon>
        <taxon>Aaosphaeria</taxon>
    </lineage>
</organism>
<evidence type="ECO:0000256" key="4">
    <source>
        <dbReference type="ARBA" id="ARBA00022527"/>
    </source>
</evidence>
<evidence type="ECO:0000313" key="17">
    <source>
        <dbReference type="EMBL" id="KAF2010013.1"/>
    </source>
</evidence>
<dbReference type="OrthoDB" id="10258631at2759"/>
<dbReference type="GO" id="GO:0030688">
    <property type="term" value="C:preribosome, small subunit precursor"/>
    <property type="evidence" value="ECO:0007669"/>
    <property type="project" value="TreeGrafter"/>
</dbReference>
<dbReference type="PROSITE" id="PS01245">
    <property type="entry name" value="RIO1"/>
    <property type="match status" value="1"/>
</dbReference>
<dbReference type="CDD" id="cd05144">
    <property type="entry name" value="RIO2_C"/>
    <property type="match status" value="1"/>
</dbReference>
<keyword evidence="8" id="KW-0418">Kinase</keyword>
<evidence type="ECO:0000256" key="2">
    <source>
        <dbReference type="ARBA" id="ARBA00009196"/>
    </source>
</evidence>
<dbReference type="Proteomes" id="UP000799778">
    <property type="component" value="Unassembled WGS sequence"/>
</dbReference>
<proteinExistence type="inferred from homology"/>
<dbReference type="GO" id="GO:0005524">
    <property type="term" value="F:ATP binding"/>
    <property type="evidence" value="ECO:0007669"/>
    <property type="project" value="UniProtKB-KW"/>
</dbReference>
<evidence type="ECO:0000256" key="8">
    <source>
        <dbReference type="ARBA" id="ARBA00022777"/>
    </source>
</evidence>
<dbReference type="InterPro" id="IPR036388">
    <property type="entry name" value="WH-like_DNA-bd_sf"/>
</dbReference>
<dbReference type="RefSeq" id="XP_033378352.1">
    <property type="nucleotide sequence ID" value="XM_033523923.1"/>
</dbReference>
<keyword evidence="7" id="KW-0547">Nucleotide-binding</keyword>